<dbReference type="Pfam" id="PF19956">
    <property type="entry name" value="EAD2"/>
    <property type="match status" value="1"/>
</dbReference>
<dbReference type="Pfam" id="PF13424">
    <property type="entry name" value="TPR_12"/>
    <property type="match status" value="3"/>
</dbReference>
<dbReference type="SUPFAM" id="SSF48452">
    <property type="entry name" value="TPR-like"/>
    <property type="match status" value="4"/>
</dbReference>
<feature type="compositionally biased region" description="Low complexity" evidence="1">
    <location>
        <begin position="220"/>
        <end position="235"/>
    </location>
</feature>
<dbReference type="PANTHER" id="PTHR46082">
    <property type="entry name" value="ATP/GTP-BINDING PROTEIN-RELATED"/>
    <property type="match status" value="1"/>
</dbReference>
<dbReference type="InterPro" id="IPR045555">
    <property type="entry name" value="VMAP-M0"/>
</dbReference>
<accession>A0ABQ4EA05</accession>
<protein>
    <recommendedName>
        <fullName evidence="8">Tetratricopeptide repeat protein</fullName>
    </recommendedName>
</protein>
<dbReference type="Pfam" id="PF00931">
    <property type="entry name" value="NB-ARC"/>
    <property type="match status" value="1"/>
</dbReference>
<evidence type="ECO:0000259" key="5">
    <source>
        <dbReference type="Pfam" id="PF25000"/>
    </source>
</evidence>
<organism evidence="6 7">
    <name type="scientific">Plantactinospora endophytica</name>
    <dbReference type="NCBI Taxonomy" id="673535"/>
    <lineage>
        <taxon>Bacteria</taxon>
        <taxon>Bacillati</taxon>
        <taxon>Actinomycetota</taxon>
        <taxon>Actinomycetes</taxon>
        <taxon>Micromonosporales</taxon>
        <taxon>Micromonosporaceae</taxon>
        <taxon>Plantactinospora</taxon>
    </lineage>
</organism>
<dbReference type="Gene3D" id="1.25.40.10">
    <property type="entry name" value="Tetratricopeptide repeat domain"/>
    <property type="match status" value="2"/>
</dbReference>
<dbReference type="Pfam" id="PF13374">
    <property type="entry name" value="TPR_10"/>
    <property type="match status" value="3"/>
</dbReference>
<dbReference type="EMBL" id="BONW01000039">
    <property type="protein sequence ID" value="GIG91560.1"/>
    <property type="molecule type" value="Genomic_DNA"/>
</dbReference>
<evidence type="ECO:0000259" key="2">
    <source>
        <dbReference type="Pfam" id="PF00931"/>
    </source>
</evidence>
<feature type="domain" description="Effector-associated" evidence="4">
    <location>
        <begin position="21"/>
        <end position="99"/>
    </location>
</feature>
<dbReference type="Pfam" id="PF19916">
    <property type="entry name" value="VMAP-M0"/>
    <property type="match status" value="1"/>
</dbReference>
<dbReference type="Proteomes" id="UP000646749">
    <property type="component" value="Unassembled WGS sequence"/>
</dbReference>
<dbReference type="Gene3D" id="3.40.50.300">
    <property type="entry name" value="P-loop containing nucleotide triphosphate hydrolases"/>
    <property type="match status" value="1"/>
</dbReference>
<comment type="caution">
    <text evidence="6">The sequence shown here is derived from an EMBL/GenBank/DDBJ whole genome shotgun (WGS) entry which is preliminary data.</text>
</comment>
<evidence type="ECO:0000259" key="4">
    <source>
        <dbReference type="Pfam" id="PF19956"/>
    </source>
</evidence>
<dbReference type="InterPro" id="IPR002182">
    <property type="entry name" value="NB-ARC"/>
</dbReference>
<feature type="domain" description="DUF7779" evidence="5">
    <location>
        <begin position="566"/>
        <end position="655"/>
    </location>
</feature>
<dbReference type="InterPro" id="IPR053137">
    <property type="entry name" value="NLR-like"/>
</dbReference>
<feature type="compositionally biased region" description="Acidic residues" evidence="1">
    <location>
        <begin position="243"/>
        <end position="252"/>
    </location>
</feature>
<gene>
    <name evidence="6" type="ORF">Pen02_64960</name>
</gene>
<dbReference type="InterPro" id="IPR056681">
    <property type="entry name" value="DUF7779"/>
</dbReference>
<dbReference type="NCBIfam" id="NF040586">
    <property type="entry name" value="FxSxx_TPR"/>
    <property type="match status" value="1"/>
</dbReference>
<dbReference type="RefSeq" id="WP_377473008.1">
    <property type="nucleotide sequence ID" value="NZ_JBHTIQ010000014.1"/>
</dbReference>
<feature type="domain" description="vWA-MoxR associated protein middle region 0" evidence="3">
    <location>
        <begin position="108"/>
        <end position="212"/>
    </location>
</feature>
<evidence type="ECO:0008006" key="8">
    <source>
        <dbReference type="Google" id="ProtNLM"/>
    </source>
</evidence>
<evidence type="ECO:0000313" key="7">
    <source>
        <dbReference type="Proteomes" id="UP000646749"/>
    </source>
</evidence>
<evidence type="ECO:0000259" key="3">
    <source>
        <dbReference type="Pfam" id="PF19916"/>
    </source>
</evidence>
<evidence type="ECO:0000313" key="6">
    <source>
        <dbReference type="EMBL" id="GIG91560.1"/>
    </source>
</evidence>
<dbReference type="InterPro" id="IPR027417">
    <property type="entry name" value="P-loop_NTPase"/>
</dbReference>
<dbReference type="InterPro" id="IPR011990">
    <property type="entry name" value="TPR-like_helical_dom_sf"/>
</dbReference>
<dbReference type="Pfam" id="PF25000">
    <property type="entry name" value="DUF7779"/>
    <property type="match status" value="1"/>
</dbReference>
<sequence>MAQGSIKKDPAAELRDALISALIEVQFMNALPDRRLLINLVRRDVINFPDVQERPEARLHVVEIVLACLGNPGGLRALVAALSTMAPDAPGTKRATQLIESAALLNLLPDSEVKRIHELLRRAEDGRPDPGWWRPTVSTSAPRLPGTVRNLTAAFDHLATQPIGQHRVPAALALVSDVAAQLDGPIAVELSHWAEGHAERLELLEEFRALRRQPDDSAEEAAVVAASAGPADGPAIPHQSEAPPEEADDSVGEDPQGTGQIDTISASSPAGSDRLVEIGPTDVADLPVQSESDAGLLRGDPMPPVAPTQRSTAKLPQVWGDVPQRNPNFTGRKELLEHLHNELQTSRETAVLPQALHGMGGVGKSQVAIEYVHQHSGDYDLVWWVPSEQDGQILASLTKLAQRLDLEVSPEANSAVPAVREALSTGQVPYDSWLLVFDNAETPDEVQKYFPTGGAGKILVTSRDLDWARVSQAIEVDVFTREESRTFLRKRNPELSDADTDRLAEALGDLPLAIEQAAAWRAATGMPVDEYLALLEDKRIELLDASPSPDYKRSVAAAWKLSLERLKEVNESAFQLLQICSFFAPEPISRDLFAGSPTAPITPALDTTLSDKFRLSRAIRDIQRYALARIDHRRNTLQIHRLIQAVLVGEMGDDERELMRRGAHTLLANGNPNNPSRRERWENYLALRPHVAVSRAVESTDPRVQDLVFGIVQFLYHWGDHTGSEELAEEAYGLWVRHRGETAPQTLRLAKWLGWTRWINGKYREARELNQHTLELYRQTLGEEDEGTIDAMYMVSIDLRTSGDFTAARELDEQALAIARREFGDDDFATLVCASSLGVSLRLNGEFARAAKLDRDTADRRATLLGSDDEATLNTLNGLCIDMRESGSYLEARRQQEELYARHLTAFGPDAPATLRAARTLAVARRKAGDHSGALSLAETTLEKYRRRYDDDYPDTIATAVNFAIDLRHTGDLAGALELGEATLERYGRMFGPHHSYTLSARTNLAIVLRLQGDVEAAYRHNKEALELLHSTLGDDHPVTLICATNLASDLYALGKVQEAYEQDTDTLARSERTLGVEHPSTLACSVNLALDLRALGRVNEADKILADTMARLRRVLGDRHPATLNAIQNVRADCDVDPMPL</sequence>
<name>A0ABQ4EA05_9ACTN</name>
<keyword evidence="7" id="KW-1185">Reference proteome</keyword>
<reference evidence="6 7" key="1">
    <citation type="submission" date="2021-01" db="EMBL/GenBank/DDBJ databases">
        <title>Whole genome shotgun sequence of Plantactinospora endophytica NBRC 110450.</title>
        <authorList>
            <person name="Komaki H."/>
            <person name="Tamura T."/>
        </authorList>
    </citation>
    <scope>NUCLEOTIDE SEQUENCE [LARGE SCALE GENOMIC DNA]</scope>
    <source>
        <strain evidence="6 7">NBRC 110450</strain>
    </source>
</reference>
<dbReference type="PANTHER" id="PTHR46082:SF6">
    <property type="entry name" value="AAA+ ATPASE DOMAIN-CONTAINING PROTEIN-RELATED"/>
    <property type="match status" value="1"/>
</dbReference>
<feature type="region of interest" description="Disordered" evidence="1">
    <location>
        <begin position="218"/>
        <end position="283"/>
    </location>
</feature>
<feature type="compositionally biased region" description="Polar residues" evidence="1">
    <location>
        <begin position="257"/>
        <end position="270"/>
    </location>
</feature>
<feature type="domain" description="NB-ARC" evidence="2">
    <location>
        <begin position="333"/>
        <end position="490"/>
    </location>
</feature>
<dbReference type="SUPFAM" id="SSF52540">
    <property type="entry name" value="P-loop containing nucleoside triphosphate hydrolases"/>
    <property type="match status" value="1"/>
</dbReference>
<proteinExistence type="predicted"/>
<evidence type="ECO:0000256" key="1">
    <source>
        <dbReference type="SAM" id="MobiDB-lite"/>
    </source>
</evidence>
<dbReference type="InterPro" id="IPR045431">
    <property type="entry name" value="EAD2"/>
</dbReference>